<dbReference type="AlphaFoldDB" id="A0A7R8UX18"/>
<accession>A0A7R8UX18</accession>
<dbReference type="Pfam" id="PF10545">
    <property type="entry name" value="MADF_DNA_bdg"/>
    <property type="match status" value="1"/>
</dbReference>
<dbReference type="InterPro" id="IPR006578">
    <property type="entry name" value="MADF-dom"/>
</dbReference>
<gene>
    <name evidence="3" type="ORF">HERILL_LOCUS10775</name>
</gene>
<evidence type="ECO:0000313" key="3">
    <source>
        <dbReference type="EMBL" id="CAD7088121.1"/>
    </source>
</evidence>
<evidence type="ECO:0000259" key="2">
    <source>
        <dbReference type="PROSITE" id="PS51029"/>
    </source>
</evidence>
<dbReference type="EMBL" id="LR899012">
    <property type="protein sequence ID" value="CAD7088121.1"/>
    <property type="molecule type" value="Genomic_DNA"/>
</dbReference>
<name>A0A7R8UX18_HERIL</name>
<feature type="domain" description="MADF" evidence="2">
    <location>
        <begin position="24"/>
        <end position="117"/>
    </location>
</feature>
<dbReference type="PANTHER" id="PTHR21505:SF12">
    <property type="entry name" value="MADF DOMAIN-CONTAINING PROTEIN-RELATED"/>
    <property type="match status" value="1"/>
</dbReference>
<dbReference type="InParanoid" id="A0A7R8UX18"/>
<proteinExistence type="predicted"/>
<dbReference type="SMART" id="SM00595">
    <property type="entry name" value="MADF"/>
    <property type="match status" value="1"/>
</dbReference>
<feature type="region of interest" description="Disordered" evidence="1">
    <location>
        <begin position="120"/>
        <end position="149"/>
    </location>
</feature>
<feature type="region of interest" description="Disordered" evidence="1">
    <location>
        <begin position="163"/>
        <end position="225"/>
    </location>
</feature>
<organism evidence="3 4">
    <name type="scientific">Hermetia illucens</name>
    <name type="common">Black soldier fly</name>
    <dbReference type="NCBI Taxonomy" id="343691"/>
    <lineage>
        <taxon>Eukaryota</taxon>
        <taxon>Metazoa</taxon>
        <taxon>Ecdysozoa</taxon>
        <taxon>Arthropoda</taxon>
        <taxon>Hexapoda</taxon>
        <taxon>Insecta</taxon>
        <taxon>Pterygota</taxon>
        <taxon>Neoptera</taxon>
        <taxon>Endopterygota</taxon>
        <taxon>Diptera</taxon>
        <taxon>Brachycera</taxon>
        <taxon>Stratiomyomorpha</taxon>
        <taxon>Stratiomyidae</taxon>
        <taxon>Hermetiinae</taxon>
        <taxon>Hermetia</taxon>
    </lineage>
</organism>
<dbReference type="PROSITE" id="PS51029">
    <property type="entry name" value="MADF"/>
    <property type="match status" value="1"/>
</dbReference>
<feature type="compositionally biased region" description="Acidic residues" evidence="1">
    <location>
        <begin position="128"/>
        <end position="141"/>
    </location>
</feature>
<protein>
    <recommendedName>
        <fullName evidence="2">MADF domain-containing protein</fullName>
    </recommendedName>
</protein>
<evidence type="ECO:0000313" key="4">
    <source>
        <dbReference type="Proteomes" id="UP000594454"/>
    </source>
</evidence>
<feature type="compositionally biased region" description="Low complexity" evidence="1">
    <location>
        <begin position="196"/>
        <end position="206"/>
    </location>
</feature>
<evidence type="ECO:0000256" key="1">
    <source>
        <dbReference type="SAM" id="MobiDB-lite"/>
    </source>
</evidence>
<dbReference type="Proteomes" id="UP000594454">
    <property type="component" value="Chromosome 4"/>
</dbReference>
<dbReference type="OrthoDB" id="6152242at2759"/>
<sequence>MEYEAQAKERSHTRKRWSDEEVKVLIILYQQKELLYNAQHPDYTNREKRLHAYDEITERLRYMRKTITTEEVKAKIELLRRQFLVELNKIQSAYYSGRSAPSVWWFNSMKFIQSHLKRRNTDGVEATTPEEECEPEPEPEYTEFPHTNGISVSKRIVQKKLLKTPSPPPYIENGYSPIPGPSSSPEEQGVRYVPMSEGSFESRSSSPRNVVSTSGPKKKPKLSRKELRYQTDAALLQFLEQASDNSAKKTTEQAFGEFIANELEKIQCIDIREEVKWEIQLAIRKGIQQALQTNTHSSLCTVPPNQMEMESPSKEYFIINNVE</sequence>
<dbReference type="PANTHER" id="PTHR21505">
    <property type="entry name" value="MADF DOMAIN-CONTAINING PROTEIN-RELATED"/>
    <property type="match status" value="1"/>
</dbReference>
<keyword evidence="4" id="KW-1185">Reference proteome</keyword>
<reference evidence="3 4" key="1">
    <citation type="submission" date="2020-11" db="EMBL/GenBank/DDBJ databases">
        <authorList>
            <person name="Wallbank WR R."/>
            <person name="Pardo Diaz C."/>
            <person name="Kozak K."/>
            <person name="Martin S."/>
            <person name="Jiggins C."/>
            <person name="Moest M."/>
            <person name="Warren A I."/>
            <person name="Generalovic N T."/>
            <person name="Byers J.R.P. K."/>
            <person name="Montejo-Kovacevich G."/>
            <person name="Yen C E."/>
        </authorList>
    </citation>
    <scope>NUCLEOTIDE SEQUENCE [LARGE SCALE GENOMIC DNA]</scope>
</reference>